<reference evidence="1 2" key="1">
    <citation type="journal article" date="2023" name="Mol. Phylogenet. Evol.">
        <title>Genome-scale phylogeny and comparative genomics of the fungal order Sordariales.</title>
        <authorList>
            <person name="Hensen N."/>
            <person name="Bonometti L."/>
            <person name="Westerberg I."/>
            <person name="Brannstrom I.O."/>
            <person name="Guillou S."/>
            <person name="Cros-Aarteil S."/>
            <person name="Calhoun S."/>
            <person name="Haridas S."/>
            <person name="Kuo A."/>
            <person name="Mondo S."/>
            <person name="Pangilinan J."/>
            <person name="Riley R."/>
            <person name="LaButti K."/>
            <person name="Andreopoulos B."/>
            <person name="Lipzen A."/>
            <person name="Chen C."/>
            <person name="Yan M."/>
            <person name="Daum C."/>
            <person name="Ng V."/>
            <person name="Clum A."/>
            <person name="Steindorff A."/>
            <person name="Ohm R.A."/>
            <person name="Martin F."/>
            <person name="Silar P."/>
            <person name="Natvig D.O."/>
            <person name="Lalanne C."/>
            <person name="Gautier V."/>
            <person name="Ament-Velasquez S.L."/>
            <person name="Kruys A."/>
            <person name="Hutchinson M.I."/>
            <person name="Powell A.J."/>
            <person name="Barry K."/>
            <person name="Miller A.N."/>
            <person name="Grigoriev I.V."/>
            <person name="Debuchy R."/>
            <person name="Gladieux P."/>
            <person name="Hiltunen Thoren M."/>
            <person name="Johannesson H."/>
        </authorList>
    </citation>
    <scope>NUCLEOTIDE SEQUENCE [LARGE SCALE GENOMIC DNA]</scope>
    <source>
        <strain evidence="1 2">FGSC 10403</strain>
    </source>
</reference>
<dbReference type="Proteomes" id="UP001285908">
    <property type="component" value="Unassembled WGS sequence"/>
</dbReference>
<organism evidence="1 2">
    <name type="scientific">Neurospora hispaniola</name>
    <dbReference type="NCBI Taxonomy" id="588809"/>
    <lineage>
        <taxon>Eukaryota</taxon>
        <taxon>Fungi</taxon>
        <taxon>Dikarya</taxon>
        <taxon>Ascomycota</taxon>
        <taxon>Pezizomycotina</taxon>
        <taxon>Sordariomycetes</taxon>
        <taxon>Sordariomycetidae</taxon>
        <taxon>Sordariales</taxon>
        <taxon>Sordariaceae</taxon>
        <taxon>Neurospora</taxon>
    </lineage>
</organism>
<accession>A0AAJ0IBF7</accession>
<dbReference type="AlphaFoldDB" id="A0AAJ0IBF7"/>
<dbReference type="EMBL" id="JAULSX010000002">
    <property type="protein sequence ID" value="KAK3496632.1"/>
    <property type="molecule type" value="Genomic_DNA"/>
</dbReference>
<evidence type="ECO:0000313" key="2">
    <source>
        <dbReference type="Proteomes" id="UP001285908"/>
    </source>
</evidence>
<dbReference type="RefSeq" id="XP_062694896.1">
    <property type="nucleotide sequence ID" value="XM_062841525.1"/>
</dbReference>
<sequence>MDGAYKSDTRQISHTDRRFAYFLLELLGHIMAGRRFSYIFVQQQRAIHVAFLLRRLSLHPLCRFLMFTSMFYRPVVPNSDPARRGYSTVVGSLLCILVRRQDTLQPPTYVLVDLLQIFERASRNPLLDRRQGMKLAVQYPAEAESPTTHTTHTQAR</sequence>
<gene>
    <name evidence="1" type="ORF">B0T23DRAFT_60473</name>
</gene>
<evidence type="ECO:0000313" key="1">
    <source>
        <dbReference type="EMBL" id="KAK3496632.1"/>
    </source>
</evidence>
<protein>
    <submittedName>
        <fullName evidence="1">Uncharacterized protein</fullName>
    </submittedName>
</protein>
<comment type="caution">
    <text evidence="1">The sequence shown here is derived from an EMBL/GenBank/DDBJ whole genome shotgun (WGS) entry which is preliminary data.</text>
</comment>
<name>A0AAJ0IBF7_9PEZI</name>
<dbReference type="GeneID" id="87879147"/>
<keyword evidence="2" id="KW-1185">Reference proteome</keyword>
<proteinExistence type="predicted"/>